<keyword evidence="2 6" id="KW-0547">Nucleotide-binding</keyword>
<dbReference type="PRINTS" id="PR00830">
    <property type="entry name" value="ENDOLAPTASE"/>
</dbReference>
<feature type="active site" evidence="7 9">
    <location>
        <position position="728"/>
    </location>
</feature>
<evidence type="ECO:0000256" key="5">
    <source>
        <dbReference type="ARBA" id="ARBA00022840"/>
    </source>
</evidence>
<evidence type="ECO:0000256" key="9">
    <source>
        <dbReference type="PROSITE-ProRule" id="PRU01122"/>
    </source>
</evidence>
<evidence type="ECO:0000313" key="13">
    <source>
        <dbReference type="EMBL" id="CAG9111067.1"/>
    </source>
</evidence>
<evidence type="ECO:0000313" key="14">
    <source>
        <dbReference type="Proteomes" id="UP000095284"/>
    </source>
</evidence>
<dbReference type="Proteomes" id="UP000582659">
    <property type="component" value="Unassembled WGS sequence"/>
</dbReference>
<dbReference type="Gene3D" id="1.10.8.60">
    <property type="match status" value="1"/>
</dbReference>
<evidence type="ECO:0000256" key="8">
    <source>
        <dbReference type="PIRSR" id="PIRSR001174-2"/>
    </source>
</evidence>
<dbReference type="EC" id="3.4.21.-" evidence="6"/>
<dbReference type="GO" id="GO:0005524">
    <property type="term" value="F:ATP binding"/>
    <property type="evidence" value="ECO:0007669"/>
    <property type="project" value="UniProtKB-KW"/>
</dbReference>
<dbReference type="EMBL" id="CAJFCV020000003">
    <property type="protein sequence ID" value="CAG9111067.1"/>
    <property type="molecule type" value="Genomic_DNA"/>
</dbReference>
<dbReference type="InterPro" id="IPR003111">
    <property type="entry name" value="Lon_prtase_N"/>
</dbReference>
<dbReference type="CDD" id="cd19500">
    <property type="entry name" value="RecA-like_Lon"/>
    <property type="match status" value="1"/>
</dbReference>
<evidence type="ECO:0000256" key="1">
    <source>
        <dbReference type="ARBA" id="ARBA00022670"/>
    </source>
</evidence>
<dbReference type="SUPFAM" id="SSF52540">
    <property type="entry name" value="P-loop containing nucleoside triphosphate hydrolases"/>
    <property type="match status" value="1"/>
</dbReference>
<dbReference type="Pfam" id="PF02190">
    <property type="entry name" value="LON_substr_bdg"/>
    <property type="match status" value="1"/>
</dbReference>
<dbReference type="SUPFAM" id="SSF54211">
    <property type="entry name" value="Ribosomal protein S5 domain 2-like"/>
    <property type="match status" value="1"/>
</dbReference>
<dbReference type="Proteomes" id="UP000095284">
    <property type="component" value="Unplaced"/>
</dbReference>
<evidence type="ECO:0000256" key="3">
    <source>
        <dbReference type="ARBA" id="ARBA00022801"/>
    </source>
</evidence>
<dbReference type="FunFam" id="3.40.50.300:FF:000382">
    <property type="entry name" value="Lon protease homolog 2, peroxisomal"/>
    <property type="match status" value="1"/>
</dbReference>
<dbReference type="SMART" id="SM00464">
    <property type="entry name" value="LON"/>
    <property type="match status" value="1"/>
</dbReference>
<dbReference type="WBParaSite" id="BXY_0965300.1">
    <property type="protein sequence ID" value="BXY_0965300.1"/>
    <property type="gene ID" value="BXY_0965300"/>
</dbReference>
<dbReference type="GO" id="GO:0006508">
    <property type="term" value="P:proteolysis"/>
    <property type="evidence" value="ECO:0007669"/>
    <property type="project" value="UniProtKB-KW"/>
</dbReference>
<dbReference type="Gene3D" id="3.40.50.300">
    <property type="entry name" value="P-loop containing nucleotide triphosphate hydrolases"/>
    <property type="match status" value="1"/>
</dbReference>
<dbReference type="Proteomes" id="UP000659654">
    <property type="component" value="Unassembled WGS sequence"/>
</dbReference>
<dbReference type="InterPro" id="IPR046336">
    <property type="entry name" value="Lon_prtase_N_sf"/>
</dbReference>
<dbReference type="InterPro" id="IPR014721">
    <property type="entry name" value="Ribsml_uS5_D2-typ_fold_subgr"/>
</dbReference>
<evidence type="ECO:0000259" key="10">
    <source>
        <dbReference type="PROSITE" id="PS51786"/>
    </source>
</evidence>
<feature type="binding site" evidence="8">
    <location>
        <begin position="345"/>
        <end position="352"/>
    </location>
    <ligand>
        <name>ATP</name>
        <dbReference type="ChEBI" id="CHEBI:30616"/>
    </ligand>
</feature>
<keyword evidence="1 6" id="KW-0645">Protease</keyword>
<organism evidence="14 16">
    <name type="scientific">Bursaphelenchus xylophilus</name>
    <name type="common">Pinewood nematode worm</name>
    <name type="synonym">Aphelenchoides xylophilus</name>
    <dbReference type="NCBI Taxonomy" id="6326"/>
    <lineage>
        <taxon>Eukaryota</taxon>
        <taxon>Metazoa</taxon>
        <taxon>Ecdysozoa</taxon>
        <taxon>Nematoda</taxon>
        <taxon>Chromadorea</taxon>
        <taxon>Rhabditida</taxon>
        <taxon>Tylenchina</taxon>
        <taxon>Tylenchomorpha</taxon>
        <taxon>Aphelenchoidea</taxon>
        <taxon>Aphelenchoididae</taxon>
        <taxon>Bursaphelenchus</taxon>
    </lineage>
</organism>
<dbReference type="PANTHER" id="PTHR10046">
    <property type="entry name" value="ATP DEPENDENT LON PROTEASE FAMILY MEMBER"/>
    <property type="match status" value="1"/>
</dbReference>
<dbReference type="GO" id="GO:0016887">
    <property type="term" value="F:ATP hydrolysis activity"/>
    <property type="evidence" value="ECO:0007669"/>
    <property type="project" value="InterPro"/>
</dbReference>
<gene>
    <name evidence="12" type="ORF">BXYJ_LOCUS7612</name>
</gene>
<dbReference type="Pfam" id="PF05362">
    <property type="entry name" value="Lon_C"/>
    <property type="match status" value="1"/>
</dbReference>
<dbReference type="GO" id="GO:0004176">
    <property type="term" value="F:ATP-dependent peptidase activity"/>
    <property type="evidence" value="ECO:0007669"/>
    <property type="project" value="UniProtKB-UniRule"/>
</dbReference>
<dbReference type="OrthoDB" id="2411602at2759"/>
<reference evidence="13" key="2">
    <citation type="submission" date="2020-08" db="EMBL/GenBank/DDBJ databases">
        <authorList>
            <person name="Kikuchi T."/>
        </authorList>
    </citation>
    <scope>NUCLEOTIDE SEQUENCE</scope>
    <source>
        <strain evidence="12">Ka4C1</strain>
    </source>
</reference>
<sequence>MKMELPVLFVSDGVVYPHAQIKLPIRSKSNFFMIESCLMGKSAFTMVAIVYGTDLPESEQKFFNICTIASVEKVVCWSTNNTATQYTLHVRGIARGEIVKHGVPLIEINQLLDPDVPLPEPSVISDFLAHLMVLLSFAPANSTRDNLRRVLANKDRDINKIVYLTMALLRMVSYHDQLKFLAENDGFKRMEIALQYAKEAIKAYGSVSPKDELDGSAALLPMNMLQNKRPPVKKRLNELEQLEQDLQGCELPEGTVKDNVMDDFQRLKSLPNGSHDYQVLYGYLKLVAALPWNKTTEDSCDLEKSRKILDADHEGMADVKKRVLEFLAVKQMKKDIKGPILCLVGPPGVGKTSIAKAIADTLNRKFERIALGGVHDQSSIRGHRRTYVGAMPGRIIQAVKQAKTRNPVILLDEVDKMGSGPQGDPAAALLEVLDPAQNHTFQDQYLNLPFDISQVLFVATANDSSTIPGPLLDRMELIEMSGYTMSQKVEIAKKYIIPRQLAYHALTPDYLEVKPEALERIVSRYTREAGVRQLERTVAAICRWAALKVAEVLNGGAVELDTVSNKLNLPIVVKAETLQEILGKERFTRSRALLKHASRNVGVALGLAWTPFGGEVLVIETVLSAGTGKVNLTGKLGDVIRESVQVALSLLRSKAGEYALDFGQLKNSDLHVHMPAGAVSKDGPSAGCAFTLALFSLLSGRKVRSDSACTGEISLTGKVLPVGGVKEKVLAAHRAGIMRVSLPMENKRDVADLDPSVVEKMNIFFVDNADQLIAKMIQNDETDAAKL</sequence>
<name>A0A1I7S9F7_BURXY</name>
<evidence type="ECO:0000259" key="11">
    <source>
        <dbReference type="PROSITE" id="PS51787"/>
    </source>
</evidence>
<evidence type="ECO:0000313" key="16">
    <source>
        <dbReference type="WBParaSite" id="BXY_0965300.1"/>
    </source>
</evidence>
<dbReference type="InterPro" id="IPR015947">
    <property type="entry name" value="PUA-like_sf"/>
</dbReference>
<dbReference type="InterPro" id="IPR027065">
    <property type="entry name" value="Lon_Prtase"/>
</dbReference>
<dbReference type="SMART" id="SM00382">
    <property type="entry name" value="AAA"/>
    <property type="match status" value="1"/>
</dbReference>
<accession>A0A1I7S9F7</accession>
<dbReference type="PIRSF" id="PIRSF001174">
    <property type="entry name" value="Lon_proteas"/>
    <property type="match status" value="1"/>
</dbReference>
<dbReference type="Pfam" id="PF00004">
    <property type="entry name" value="AAA"/>
    <property type="match status" value="1"/>
</dbReference>
<dbReference type="GO" id="GO:0030163">
    <property type="term" value="P:protein catabolic process"/>
    <property type="evidence" value="ECO:0007669"/>
    <property type="project" value="InterPro"/>
</dbReference>
<dbReference type="Gene3D" id="3.30.230.10">
    <property type="match status" value="1"/>
</dbReference>
<keyword evidence="3 6" id="KW-0378">Hydrolase</keyword>
<dbReference type="GO" id="GO:0004252">
    <property type="term" value="F:serine-type endopeptidase activity"/>
    <property type="evidence" value="ECO:0007669"/>
    <property type="project" value="UniProtKB-UniRule"/>
</dbReference>
<keyword evidence="4 6" id="KW-0720">Serine protease</keyword>
<dbReference type="AlphaFoldDB" id="A0A1I7S9F7"/>
<keyword evidence="15" id="KW-1185">Reference proteome</keyword>
<comment type="similarity">
    <text evidence="6 9">Belongs to the peptidase S16 family.</text>
</comment>
<dbReference type="InterPro" id="IPR008269">
    <property type="entry name" value="Lon_proteolytic"/>
</dbReference>
<dbReference type="InterPro" id="IPR020568">
    <property type="entry name" value="Ribosomal_Su5_D2-typ_SF"/>
</dbReference>
<dbReference type="Gene3D" id="2.30.130.40">
    <property type="entry name" value="LON domain-like"/>
    <property type="match status" value="1"/>
</dbReference>
<evidence type="ECO:0000256" key="7">
    <source>
        <dbReference type="PIRSR" id="PIRSR001174-1"/>
    </source>
</evidence>
<dbReference type="EMBL" id="CAJFDI010000003">
    <property type="protein sequence ID" value="CAD5222705.1"/>
    <property type="molecule type" value="Genomic_DNA"/>
</dbReference>
<evidence type="ECO:0000313" key="15">
    <source>
        <dbReference type="Proteomes" id="UP000659654"/>
    </source>
</evidence>
<feature type="domain" description="Lon N-terminal" evidence="11">
    <location>
        <begin position="5"/>
        <end position="201"/>
    </location>
</feature>
<dbReference type="PROSITE" id="PS51787">
    <property type="entry name" value="LON_N"/>
    <property type="match status" value="1"/>
</dbReference>
<keyword evidence="5 6" id="KW-0067">ATP-binding</keyword>
<dbReference type="InterPro" id="IPR003959">
    <property type="entry name" value="ATPase_AAA_core"/>
</dbReference>
<feature type="active site" evidence="7 9">
    <location>
        <position position="685"/>
    </location>
</feature>
<evidence type="ECO:0000256" key="2">
    <source>
        <dbReference type="ARBA" id="ARBA00022741"/>
    </source>
</evidence>
<dbReference type="Pfam" id="PF22667">
    <property type="entry name" value="Lon_lid"/>
    <property type="match status" value="1"/>
</dbReference>
<dbReference type="eggNOG" id="KOG2004">
    <property type="taxonomic scope" value="Eukaryota"/>
</dbReference>
<dbReference type="InterPro" id="IPR027417">
    <property type="entry name" value="P-loop_NTPase"/>
</dbReference>
<evidence type="ECO:0000256" key="4">
    <source>
        <dbReference type="ARBA" id="ARBA00022825"/>
    </source>
</evidence>
<dbReference type="InterPro" id="IPR004815">
    <property type="entry name" value="Lon_bac/euk-typ"/>
</dbReference>
<protein>
    <recommendedName>
        <fullName evidence="6">Lon protease homolog</fullName>
        <ecNumber evidence="6">3.4.21.-</ecNumber>
    </recommendedName>
</protein>
<dbReference type="InterPro" id="IPR054594">
    <property type="entry name" value="Lon_lid"/>
</dbReference>
<reference evidence="16" key="1">
    <citation type="submission" date="2016-11" db="UniProtKB">
        <authorList>
            <consortium name="WormBaseParasite"/>
        </authorList>
    </citation>
    <scope>IDENTIFICATION</scope>
</reference>
<dbReference type="SUPFAM" id="SSF88697">
    <property type="entry name" value="PUA domain-like"/>
    <property type="match status" value="1"/>
</dbReference>
<dbReference type="PROSITE" id="PS51786">
    <property type="entry name" value="LON_PROTEOLYTIC"/>
    <property type="match status" value="1"/>
</dbReference>
<feature type="domain" description="Lon proteolytic" evidence="10">
    <location>
        <begin position="598"/>
        <end position="779"/>
    </location>
</feature>
<evidence type="ECO:0000256" key="6">
    <source>
        <dbReference type="PIRNR" id="PIRNR001174"/>
    </source>
</evidence>
<evidence type="ECO:0000313" key="12">
    <source>
        <dbReference type="EMBL" id="CAD5222705.1"/>
    </source>
</evidence>
<dbReference type="InterPro" id="IPR003593">
    <property type="entry name" value="AAA+_ATPase"/>
</dbReference>
<dbReference type="NCBIfam" id="TIGR00763">
    <property type="entry name" value="lon"/>
    <property type="match status" value="1"/>
</dbReference>
<dbReference type="SMR" id="A0A1I7S9F7"/>
<proteinExistence type="inferred from homology"/>